<sequence>MEALSQWQGLIGVVVGVVITGALGLLTTFITQRSQSVAREEARREARADLRRRVYADYLVKAQKLGDESASWVDSRGKKYPDDAVRVAAYSREVGTTTHEYDAAHRHAMLAAGPQVQEPLAIYNAWLRHAVAETIVERGLGLERWDDHEAPLVDAMRTEIDADTIIRDRPAAPGRAAPGPVAPRETSPGAAKL</sequence>
<evidence type="ECO:0000256" key="2">
    <source>
        <dbReference type="SAM" id="Phobius"/>
    </source>
</evidence>
<geneLocation type="plasmid" evidence="3 4">
    <name>pCPRO01</name>
</geneLocation>
<feature type="region of interest" description="Disordered" evidence="1">
    <location>
        <begin position="164"/>
        <end position="193"/>
    </location>
</feature>
<organism evidence="3 4">
    <name type="scientific">Cellulosimicrobium protaetiae</name>
    <dbReference type="NCBI Taxonomy" id="2587808"/>
    <lineage>
        <taxon>Bacteria</taxon>
        <taxon>Bacillati</taxon>
        <taxon>Actinomycetota</taxon>
        <taxon>Actinomycetes</taxon>
        <taxon>Micrococcales</taxon>
        <taxon>Promicromonosporaceae</taxon>
        <taxon>Cellulosimicrobium</taxon>
    </lineage>
</organism>
<evidence type="ECO:0000313" key="4">
    <source>
        <dbReference type="Proteomes" id="UP000451354"/>
    </source>
</evidence>
<keyword evidence="2" id="KW-0472">Membrane</keyword>
<protein>
    <submittedName>
        <fullName evidence="3">Uncharacterized protein</fullName>
    </submittedName>
</protein>
<name>A0A6M5UNH7_9MICO</name>
<dbReference type="Proteomes" id="UP000451354">
    <property type="component" value="Plasmid pCPRO01"/>
</dbReference>
<reference evidence="4" key="1">
    <citation type="journal article" date="2022" name="Int. J. Syst. Evol. Microbiol.">
        <title>Cellulosimicrobium protaetiae sp. nov., isolated from the gut of the larva of Protaetia brevitarsis seulensis.</title>
        <authorList>
            <person name="Le Han H."/>
            <person name="Nguyen T.T.H."/>
            <person name="Li Z."/>
            <person name="Shin N.R."/>
            <person name="Kim S.G."/>
        </authorList>
    </citation>
    <scope>NUCLEOTIDE SEQUENCE [LARGE SCALE GENOMIC DNA]</scope>
    <source>
        <strain evidence="4">BI34</strain>
    </source>
</reference>
<keyword evidence="2" id="KW-0812">Transmembrane</keyword>
<dbReference type="RefSeq" id="WP_154800691.1">
    <property type="nucleotide sequence ID" value="NZ_CP052758.1"/>
</dbReference>
<proteinExistence type="predicted"/>
<evidence type="ECO:0000256" key="1">
    <source>
        <dbReference type="SAM" id="MobiDB-lite"/>
    </source>
</evidence>
<dbReference type="EMBL" id="CP052758">
    <property type="protein sequence ID" value="QJW38748.1"/>
    <property type="molecule type" value="Genomic_DNA"/>
</dbReference>
<feature type="transmembrane region" description="Helical" evidence="2">
    <location>
        <begin position="6"/>
        <end position="30"/>
    </location>
</feature>
<feature type="compositionally biased region" description="Low complexity" evidence="1">
    <location>
        <begin position="171"/>
        <end position="184"/>
    </location>
</feature>
<gene>
    <name evidence="3" type="ORF">FIC82_020405</name>
</gene>
<keyword evidence="4" id="KW-1185">Reference proteome</keyword>
<keyword evidence="3" id="KW-0614">Plasmid</keyword>
<keyword evidence="2" id="KW-1133">Transmembrane helix</keyword>
<accession>A0A6M5UNH7</accession>
<dbReference type="AlphaFoldDB" id="A0A6M5UNH7"/>
<evidence type="ECO:0000313" key="3">
    <source>
        <dbReference type="EMBL" id="QJW38748.1"/>
    </source>
</evidence>
<dbReference type="KEGG" id="cprt:FIC82_020405"/>